<organism evidence="1 2">
    <name type="scientific">Zarea fungicola</name>
    <dbReference type="NCBI Taxonomy" id="93591"/>
    <lineage>
        <taxon>Eukaryota</taxon>
        <taxon>Fungi</taxon>
        <taxon>Dikarya</taxon>
        <taxon>Ascomycota</taxon>
        <taxon>Pezizomycotina</taxon>
        <taxon>Sordariomycetes</taxon>
        <taxon>Hypocreomycetidae</taxon>
        <taxon>Hypocreales</taxon>
        <taxon>Cordycipitaceae</taxon>
        <taxon>Zarea</taxon>
    </lineage>
</organism>
<evidence type="ECO:0000313" key="2">
    <source>
        <dbReference type="Proteomes" id="UP001143910"/>
    </source>
</evidence>
<sequence>MATAAQGCWTCKRRKIGCDRRLPSCSNCLRTKRSCQGYGTRVHWPDHRDGRRKDALVVHVPPPNAQICEHYGQYFLNVAYDDIAQSKYADGGRLQRALVVRPLPSPRRSLSVHPALPEQDGLLLSYYESIISPLVSTVHIGNGFCTELLPMMLSRPDASAAALSNAILSVAAFHRYGSQTALPYKVNALRYLSDSLMTSGQQLCSIEETKMQLAASMMLCVYSVFDETDGKWDMHLDGAKQMVQTLCSNYGQRLHPEFLFSWFLYHEVLGCFTQPRRDTYQGFQLLQAFHVPTYDTTHIIGSLGCTIELLEILHSTNKLRAESCQIESITSSMEMLQQRASLEARLHGLTQRLNADEEALETPERCAHILASAELYRLATILYLQRVYPLKEDEKFKKLHHEQAFRVLRRLKVPTGPWPLFVIACESESDEHRIQILQALEKMDNVRKIGNVHVMRTIIEGIWKQKDLRNSESSAQPIKWWSTVYSDTAVPWFI</sequence>
<dbReference type="EMBL" id="JANJQO010002788">
    <property type="protein sequence ID" value="KAJ2965969.1"/>
    <property type="molecule type" value="Genomic_DNA"/>
</dbReference>
<proteinExistence type="predicted"/>
<protein>
    <submittedName>
        <fullName evidence="1">Uncharacterized protein</fullName>
    </submittedName>
</protein>
<comment type="caution">
    <text evidence="1">The sequence shown here is derived from an EMBL/GenBank/DDBJ whole genome shotgun (WGS) entry which is preliminary data.</text>
</comment>
<accession>A0ACC1MGK6</accession>
<reference evidence="1" key="1">
    <citation type="submission" date="2022-08" db="EMBL/GenBank/DDBJ databases">
        <title>Genome Sequence of Lecanicillium fungicola.</title>
        <authorList>
            <person name="Buettner E."/>
        </authorList>
    </citation>
    <scope>NUCLEOTIDE SEQUENCE</scope>
    <source>
        <strain evidence="1">Babe33</strain>
    </source>
</reference>
<dbReference type="Proteomes" id="UP001143910">
    <property type="component" value="Unassembled WGS sequence"/>
</dbReference>
<gene>
    <name evidence="1" type="ORF">NQ176_g10361</name>
</gene>
<keyword evidence="2" id="KW-1185">Reference proteome</keyword>
<name>A0ACC1MGK6_9HYPO</name>
<evidence type="ECO:0000313" key="1">
    <source>
        <dbReference type="EMBL" id="KAJ2965969.1"/>
    </source>
</evidence>